<dbReference type="InterPro" id="IPR010290">
    <property type="entry name" value="TM_effector"/>
</dbReference>
<reference evidence="8" key="2">
    <citation type="submission" date="2021-09" db="EMBL/GenBank/DDBJ databases">
        <authorList>
            <person name="Gilroy R."/>
        </authorList>
    </citation>
    <scope>NUCLEOTIDE SEQUENCE</scope>
    <source>
        <strain evidence="8">ChiGjej1B1-18357</strain>
    </source>
</reference>
<protein>
    <submittedName>
        <fullName evidence="8">MFS transporter</fullName>
    </submittedName>
</protein>
<feature type="transmembrane region" description="Helical" evidence="7">
    <location>
        <begin position="322"/>
        <end position="342"/>
    </location>
</feature>
<evidence type="ECO:0000256" key="2">
    <source>
        <dbReference type="ARBA" id="ARBA00022448"/>
    </source>
</evidence>
<feature type="transmembrane region" description="Helical" evidence="7">
    <location>
        <begin position="262"/>
        <end position="282"/>
    </location>
</feature>
<feature type="transmembrane region" description="Helical" evidence="7">
    <location>
        <begin position="21"/>
        <end position="40"/>
    </location>
</feature>
<sequence>MAGIRGIFADTRPLRTPAYRRLFTAQIVTVVGAQLSIVAVPQQIYEITGSSAYVGLAGLVALAPLIVFGLWGGALADSMDRRTLLAIATAGLIVTTFGLFLQAFLGNENVWIVLALLAVQQSFFSIGQPTRTAILPKLLPGHLLPAAAALNTTVLSFGAVAGPVLAGALIPVLGLDMLYLIDTVAMFATLWAVFGLPALPPESTAKVPGLRSVIDGFAYLATQRVLLASYVVDLVAMVFGMARALFPQIAHEHFGDPSTGGVALGLLYASMAAGALIGGVFSGWVSRVRRHGAAVLWAVAVWGLAVVAFGVVVALARPGEHARFLLALAVACLAVGGAADLISSAIRQAILLSAANEDMRGRLQAAFYIVVAGGPRMGDWSHGYAGAMFGPAPTVIGGGILVLAGTAASALGFGEFRSYRAGGDEPRDRETRVEA</sequence>
<reference evidence="8" key="1">
    <citation type="journal article" date="2021" name="PeerJ">
        <title>Extensive microbial diversity within the chicken gut microbiome revealed by metagenomics and culture.</title>
        <authorList>
            <person name="Gilroy R."/>
            <person name="Ravi A."/>
            <person name="Getino M."/>
            <person name="Pursley I."/>
            <person name="Horton D.L."/>
            <person name="Alikhan N.F."/>
            <person name="Baker D."/>
            <person name="Gharbi K."/>
            <person name="Hall N."/>
            <person name="Watson M."/>
            <person name="Adriaenssens E.M."/>
            <person name="Foster-Nyarko E."/>
            <person name="Jarju S."/>
            <person name="Secka A."/>
            <person name="Antonio M."/>
            <person name="Oren A."/>
            <person name="Chaudhuri R.R."/>
            <person name="La Ragione R."/>
            <person name="Hildebrand F."/>
            <person name="Pallen M.J."/>
        </authorList>
    </citation>
    <scope>NUCLEOTIDE SEQUENCE</scope>
    <source>
        <strain evidence="8">ChiGjej1B1-18357</strain>
    </source>
</reference>
<evidence type="ECO:0000313" key="8">
    <source>
        <dbReference type="EMBL" id="HJE89677.1"/>
    </source>
</evidence>
<feature type="transmembrane region" description="Helical" evidence="7">
    <location>
        <begin position="148"/>
        <end position="171"/>
    </location>
</feature>
<feature type="transmembrane region" description="Helical" evidence="7">
    <location>
        <begin position="84"/>
        <end position="104"/>
    </location>
</feature>
<comment type="subcellular location">
    <subcellularLocation>
        <location evidence="1">Cell inner membrane</location>
        <topology evidence="1">Multi-pass membrane protein</topology>
    </subcellularLocation>
</comment>
<evidence type="ECO:0000313" key="9">
    <source>
        <dbReference type="Proteomes" id="UP000776650"/>
    </source>
</evidence>
<evidence type="ECO:0000256" key="6">
    <source>
        <dbReference type="ARBA" id="ARBA00023136"/>
    </source>
</evidence>
<keyword evidence="3" id="KW-1003">Cell membrane</keyword>
<dbReference type="Gene3D" id="1.20.1250.20">
    <property type="entry name" value="MFS general substrate transporter like domains"/>
    <property type="match status" value="1"/>
</dbReference>
<evidence type="ECO:0000256" key="7">
    <source>
        <dbReference type="SAM" id="Phobius"/>
    </source>
</evidence>
<dbReference type="EMBL" id="DYXM01000030">
    <property type="protein sequence ID" value="HJE89677.1"/>
    <property type="molecule type" value="Genomic_DNA"/>
</dbReference>
<dbReference type="CDD" id="cd06173">
    <property type="entry name" value="MFS_MefA_like"/>
    <property type="match status" value="1"/>
</dbReference>
<keyword evidence="2" id="KW-0813">Transport</keyword>
<organism evidence="8 9">
    <name type="scientific">Dietzia timorensis</name>
    <dbReference type="NCBI Taxonomy" id="499555"/>
    <lineage>
        <taxon>Bacteria</taxon>
        <taxon>Bacillati</taxon>
        <taxon>Actinomycetota</taxon>
        <taxon>Actinomycetes</taxon>
        <taxon>Mycobacteriales</taxon>
        <taxon>Dietziaceae</taxon>
        <taxon>Dietzia</taxon>
    </lineage>
</organism>
<gene>
    <name evidence="8" type="ORF">K8V11_01535</name>
</gene>
<dbReference type="AlphaFoldDB" id="A0A921F230"/>
<dbReference type="RefSeq" id="WP_303910450.1">
    <property type="nucleotide sequence ID" value="NZ_DYXM01000030.1"/>
</dbReference>
<keyword evidence="5 7" id="KW-1133">Transmembrane helix</keyword>
<dbReference type="Pfam" id="PF05977">
    <property type="entry name" value="MFS_3"/>
    <property type="match status" value="1"/>
</dbReference>
<feature type="transmembrane region" description="Helical" evidence="7">
    <location>
        <begin position="294"/>
        <end position="316"/>
    </location>
</feature>
<keyword evidence="4 7" id="KW-0812">Transmembrane</keyword>
<feature type="transmembrane region" description="Helical" evidence="7">
    <location>
        <begin position="217"/>
        <end position="242"/>
    </location>
</feature>
<dbReference type="PANTHER" id="PTHR23513:SF9">
    <property type="entry name" value="ENTEROBACTIN EXPORTER ENTS"/>
    <property type="match status" value="1"/>
</dbReference>
<evidence type="ECO:0000256" key="5">
    <source>
        <dbReference type="ARBA" id="ARBA00022989"/>
    </source>
</evidence>
<comment type="caution">
    <text evidence="8">The sequence shown here is derived from an EMBL/GenBank/DDBJ whole genome shotgun (WGS) entry which is preliminary data.</text>
</comment>
<dbReference type="Proteomes" id="UP000776650">
    <property type="component" value="Unassembled WGS sequence"/>
</dbReference>
<feature type="transmembrane region" description="Helical" evidence="7">
    <location>
        <begin position="177"/>
        <end position="196"/>
    </location>
</feature>
<name>A0A921F230_9ACTN</name>
<feature type="transmembrane region" description="Helical" evidence="7">
    <location>
        <begin position="52"/>
        <end position="72"/>
    </location>
</feature>
<evidence type="ECO:0000256" key="3">
    <source>
        <dbReference type="ARBA" id="ARBA00022475"/>
    </source>
</evidence>
<dbReference type="PANTHER" id="PTHR23513">
    <property type="entry name" value="INTEGRAL MEMBRANE EFFLUX PROTEIN-RELATED"/>
    <property type="match status" value="1"/>
</dbReference>
<evidence type="ECO:0000256" key="4">
    <source>
        <dbReference type="ARBA" id="ARBA00022692"/>
    </source>
</evidence>
<keyword evidence="6 7" id="KW-0472">Membrane</keyword>
<dbReference type="SUPFAM" id="SSF103473">
    <property type="entry name" value="MFS general substrate transporter"/>
    <property type="match status" value="1"/>
</dbReference>
<evidence type="ECO:0000256" key="1">
    <source>
        <dbReference type="ARBA" id="ARBA00004429"/>
    </source>
</evidence>
<proteinExistence type="predicted"/>
<accession>A0A921F230</accession>
<dbReference type="InterPro" id="IPR036259">
    <property type="entry name" value="MFS_trans_sf"/>
</dbReference>
<dbReference type="GO" id="GO:0005886">
    <property type="term" value="C:plasma membrane"/>
    <property type="evidence" value="ECO:0007669"/>
    <property type="project" value="UniProtKB-SubCell"/>
</dbReference>